<organism evidence="4">
    <name type="scientific">Siphoviridae sp. ct0uL16</name>
    <dbReference type="NCBI Taxonomy" id="2825299"/>
    <lineage>
        <taxon>Viruses</taxon>
        <taxon>Duplodnaviria</taxon>
        <taxon>Heunggongvirae</taxon>
        <taxon>Uroviricota</taxon>
        <taxon>Caudoviricetes</taxon>
    </lineage>
</organism>
<proteinExistence type="predicted"/>
<sequence length="916" mass="99967">MRAKTTLWTEIAKNGRFSMDVKAEIGSVSYTAISAPNIEQLLMSDAMKVGNCATASLKFSVMTKNAIEKGAKVVIKARITNDGTTFSEWKEFGTFYISKRQANNGLVTLECYDSMIKAQQNYVDSSNADDRIGWPKTQKACTEEIAQRIGVEIDSRTTVKTGDAYQVAYPTNYTMAQVLGFIGACNGGNWIITPENKLRLVPLVSPPSDSDSASTNSAGGGKIDVPVVIDKITTGKNVSISRITATRDEQLGYSNGNDTGAELKIENNPYVNQTVCDDLYATFNGVVYSPFTASKTCFDPCAELGDWVIIGNQVRSVLYKQSLTFGIDFRANIEAPGKDETEDEYPYLTEIQKLQRRDEELKKYTDEAKNEIDSKIEQTRTSILLEVGGTYATQESVNASLKFNADAITAEVKRAKDQESSLSSRIQQNVDSILLRVTKTELSGEVSSQIEQKADSIRLKASKISWQASKSSMTEDGVLTAQGADIKGIITATKLVLDGCKISSDDIDGLPTMPDTSLFISVDGAITEVTDEETIKQIQAGTYTGSSPYFSVSNKGLLVAANAVVKGKIYATEGEFTGKVTANSGSIGGLTIEKDCLYRVNNSGTHTFYLNQAESKTISISAFSGLKTRFYLGYGSKHYNCIFASEQQENGENKDWLYIYGDKLIISAPIDCYNSISASSFYGQVYTTKDGTSLQTQINGKADAGHTHSNYALTTHTHSGYAASSHTHSIANITNLQTTLDGKASKSHAHSGYALLTGATFTGVVQSSYFRAGNAYVESKSGATISDAGNACFGQTVKCKALTQTSDRRLKNTIAELDHSFDEFFRKLKPVTFKFNDKKEFSFGFIAQDVKKALAESGHDTEQFDIVQKGEAIYYSINHTQITALNTHMIQIALNENAELKKRVSQLEEKILKLTA</sequence>
<dbReference type="PROSITE" id="PS51688">
    <property type="entry name" value="ICA"/>
    <property type="match status" value="1"/>
</dbReference>
<dbReference type="InterPro" id="IPR030392">
    <property type="entry name" value="S74_ICA"/>
</dbReference>
<keyword evidence="2" id="KW-0946">Virion</keyword>
<feature type="domain" description="Peptidase S74" evidence="3">
    <location>
        <begin position="806"/>
        <end position="904"/>
    </location>
</feature>
<dbReference type="Gene3D" id="1.10.10.10">
    <property type="entry name" value="Winged helix-like DNA-binding domain superfamily/Winged helix DNA-binding domain"/>
    <property type="match status" value="1"/>
</dbReference>
<evidence type="ECO:0000256" key="1">
    <source>
        <dbReference type="ARBA" id="ARBA00004328"/>
    </source>
</evidence>
<evidence type="ECO:0000259" key="3">
    <source>
        <dbReference type="PROSITE" id="PS51688"/>
    </source>
</evidence>
<evidence type="ECO:0000256" key="2">
    <source>
        <dbReference type="ARBA" id="ARBA00022732"/>
    </source>
</evidence>
<dbReference type="EMBL" id="BK015578">
    <property type="protein sequence ID" value="DAE14222.1"/>
    <property type="molecule type" value="Genomic_DNA"/>
</dbReference>
<evidence type="ECO:0000313" key="4">
    <source>
        <dbReference type="EMBL" id="DAE14222.1"/>
    </source>
</evidence>
<dbReference type="InterPro" id="IPR036388">
    <property type="entry name" value="WH-like_DNA-bd_sf"/>
</dbReference>
<protein>
    <submittedName>
        <fullName evidence="4">Endosialidase chaperone</fullName>
    </submittedName>
</protein>
<keyword evidence="2" id="KW-1227">Viral tail protein</keyword>
<comment type="subcellular location">
    <subcellularLocation>
        <location evidence="1">Virion</location>
    </subcellularLocation>
</comment>
<reference evidence="4" key="1">
    <citation type="journal article" date="2021" name="Proc. Natl. Acad. Sci. U.S.A.">
        <title>A Catalog of Tens of Thousands of Viruses from Human Metagenomes Reveals Hidden Associations with Chronic Diseases.</title>
        <authorList>
            <person name="Tisza M.J."/>
            <person name="Buck C.B."/>
        </authorList>
    </citation>
    <scope>NUCLEOTIDE SEQUENCE</scope>
    <source>
        <strain evidence="4">Ct0uL16</strain>
    </source>
</reference>
<dbReference type="Pfam" id="PF12789">
    <property type="entry name" value="PTR"/>
    <property type="match status" value="2"/>
</dbReference>
<accession>A0A8S5Q4G4</accession>
<dbReference type="Pfam" id="PF13884">
    <property type="entry name" value="Peptidase_S74"/>
    <property type="match status" value="1"/>
</dbReference>
<name>A0A8S5Q4G4_9CAUD</name>
<dbReference type="GO" id="GO:0098015">
    <property type="term" value="C:virus tail"/>
    <property type="evidence" value="ECO:0007669"/>
    <property type="project" value="UniProtKB-KW"/>
</dbReference>